<evidence type="ECO:0000256" key="3">
    <source>
        <dbReference type="ARBA" id="ARBA00022692"/>
    </source>
</evidence>
<dbReference type="PROSITE" id="PS50885">
    <property type="entry name" value="HAMP"/>
    <property type="match status" value="1"/>
</dbReference>
<evidence type="ECO:0000256" key="7">
    <source>
        <dbReference type="ARBA" id="ARBA00029447"/>
    </source>
</evidence>
<reference evidence="13 14" key="1">
    <citation type="submission" date="2014-09" db="EMBL/GenBank/DDBJ databases">
        <title>Vibrio maritimus JCM 19235. (C45) whole genome shotgun sequence.</title>
        <authorList>
            <person name="Sawabe T."/>
            <person name="Meirelles P."/>
            <person name="Nakanishi M."/>
            <person name="Sayaka M."/>
            <person name="Hattori M."/>
            <person name="Ohkuma M."/>
        </authorList>
    </citation>
    <scope>NUCLEOTIDE SEQUENCE [LARGE SCALE GENOMIC DNA]</scope>
    <source>
        <strain evidence="14">JCM19235</strain>
    </source>
</reference>
<dbReference type="InterPro" id="IPR003660">
    <property type="entry name" value="HAMP_dom"/>
</dbReference>
<dbReference type="SMART" id="SM00283">
    <property type="entry name" value="MA"/>
    <property type="match status" value="1"/>
</dbReference>
<dbReference type="GO" id="GO:0004888">
    <property type="term" value="F:transmembrane signaling receptor activity"/>
    <property type="evidence" value="ECO:0007669"/>
    <property type="project" value="InterPro"/>
</dbReference>
<evidence type="ECO:0000256" key="5">
    <source>
        <dbReference type="ARBA" id="ARBA00023136"/>
    </source>
</evidence>
<dbReference type="PROSITE" id="PS50111">
    <property type="entry name" value="CHEMOTAXIS_TRANSDUC_2"/>
    <property type="match status" value="1"/>
</dbReference>
<keyword evidence="14" id="KW-1185">Reference proteome</keyword>
<dbReference type="STRING" id="990268.JCM19235_6358"/>
<keyword evidence="5 10" id="KW-0472">Membrane</keyword>
<proteinExistence type="inferred from homology"/>
<feature type="domain" description="Methyl-accepting transducer" evidence="11">
    <location>
        <begin position="265"/>
        <end position="501"/>
    </location>
</feature>
<dbReference type="InterPro" id="IPR004089">
    <property type="entry name" value="MCPsignal_dom"/>
</dbReference>
<dbReference type="Pfam" id="PF00015">
    <property type="entry name" value="MCPsignal"/>
    <property type="match status" value="1"/>
</dbReference>
<dbReference type="InterPro" id="IPR033480">
    <property type="entry name" value="sCache_2"/>
</dbReference>
<evidence type="ECO:0000256" key="4">
    <source>
        <dbReference type="ARBA" id="ARBA00022989"/>
    </source>
</evidence>
<gene>
    <name evidence="13" type="ORF">JCM19235_6358</name>
</gene>
<evidence type="ECO:0000313" key="13">
    <source>
        <dbReference type="EMBL" id="GAL17805.1"/>
    </source>
</evidence>
<dbReference type="PRINTS" id="PR00260">
    <property type="entry name" value="CHEMTRNSDUCR"/>
</dbReference>
<dbReference type="Proteomes" id="UP000029228">
    <property type="component" value="Unassembled WGS sequence"/>
</dbReference>
<dbReference type="InterPro" id="IPR004090">
    <property type="entry name" value="Chemotax_Me-accpt_rcpt"/>
</dbReference>
<dbReference type="Gene3D" id="1.10.287.950">
    <property type="entry name" value="Methyl-accepting chemotaxis protein"/>
    <property type="match status" value="1"/>
</dbReference>
<keyword evidence="6 8" id="KW-0807">Transducer</keyword>
<evidence type="ECO:0000259" key="11">
    <source>
        <dbReference type="PROSITE" id="PS50111"/>
    </source>
</evidence>
<evidence type="ECO:0000259" key="12">
    <source>
        <dbReference type="PROSITE" id="PS50885"/>
    </source>
</evidence>
<dbReference type="SUPFAM" id="SSF58104">
    <property type="entry name" value="Methyl-accepting chemotaxis protein (MCP) signaling domain"/>
    <property type="match status" value="1"/>
</dbReference>
<dbReference type="Pfam" id="PF17200">
    <property type="entry name" value="sCache_2"/>
    <property type="match status" value="1"/>
</dbReference>
<evidence type="ECO:0000256" key="8">
    <source>
        <dbReference type="PROSITE-ProRule" id="PRU00284"/>
    </source>
</evidence>
<evidence type="ECO:0000256" key="2">
    <source>
        <dbReference type="ARBA" id="ARBA00022475"/>
    </source>
</evidence>
<name>A0A090RQV9_9VIBR</name>
<protein>
    <submittedName>
        <fullName evidence="13">Methyl-accepting chemotaxis protein</fullName>
    </submittedName>
</protein>
<dbReference type="CDD" id="cd11386">
    <property type="entry name" value="MCP_signal"/>
    <property type="match status" value="1"/>
</dbReference>
<evidence type="ECO:0000256" key="9">
    <source>
        <dbReference type="SAM" id="MobiDB-lite"/>
    </source>
</evidence>
<dbReference type="PANTHER" id="PTHR32089:SF112">
    <property type="entry name" value="LYSOZYME-LIKE PROTEIN-RELATED"/>
    <property type="match status" value="1"/>
</dbReference>
<evidence type="ECO:0000256" key="1">
    <source>
        <dbReference type="ARBA" id="ARBA00004651"/>
    </source>
</evidence>
<organism evidence="13 14">
    <name type="scientific">Vibrio maritimus</name>
    <dbReference type="NCBI Taxonomy" id="990268"/>
    <lineage>
        <taxon>Bacteria</taxon>
        <taxon>Pseudomonadati</taxon>
        <taxon>Pseudomonadota</taxon>
        <taxon>Gammaproteobacteria</taxon>
        <taxon>Vibrionales</taxon>
        <taxon>Vibrionaceae</taxon>
        <taxon>Vibrio</taxon>
    </lineage>
</organism>
<feature type="domain" description="HAMP" evidence="12">
    <location>
        <begin position="208"/>
        <end position="260"/>
    </location>
</feature>
<reference evidence="13 14" key="2">
    <citation type="submission" date="2014-09" db="EMBL/GenBank/DDBJ databases">
        <authorList>
            <consortium name="NBRP consortium"/>
            <person name="Sawabe T."/>
            <person name="Meirelles P."/>
            <person name="Nakanishi M."/>
            <person name="Sayaka M."/>
            <person name="Hattori M."/>
            <person name="Ohkuma M."/>
        </authorList>
    </citation>
    <scope>NUCLEOTIDE SEQUENCE [LARGE SCALE GENOMIC DNA]</scope>
    <source>
        <strain evidence="14">JCM19235</strain>
    </source>
</reference>
<dbReference type="FunFam" id="1.10.287.950:FF:000001">
    <property type="entry name" value="Methyl-accepting chemotaxis sensory transducer"/>
    <property type="match status" value="1"/>
</dbReference>
<comment type="similarity">
    <text evidence="7">Belongs to the methyl-accepting chemotaxis (MCP) protein family.</text>
</comment>
<sequence length="538" mass="58352">MKLNNISIKAKIQIIVVLSAVLMLSMGIFNVFLQQQQQLAEREGKLRAQVEATVSLVNYYRTQPSLSSQQAELAARQALGALRYDKSNYFWVTDSKNTLVLHPLRPQAIGNNMSDIADGAGNYHWREMSRIAKSDGAGFLDYTWLSPEGELKDKISYVAYVPQWDWIIGSGLFVSDIKEDFIAQVTKQIAFTVGCVAILFMTSFVVGNNIVKPIEQLVENLKRMANGDLTTQLTKKRKDEIGQLSNGLGQMQSTLRDTITAATITADTASRLSESIASTSEETAQSLDSQNSQLEQLATAMNEMSATINDVATNAEQSAERTSGAAEHAKTSSVSMDSTLEEVSAISISIDETTHLMAALKLGVDNIGKVVEVIQEVSEQTNLLALNAAIEAARAGEQGRGFAVVADEVRNLASRTQQSTNEVQTTINELLSKTGEVLDVMEQNNTSIAASVSGAQETKVTLESMLGDLSGANDMVAQIAAAAEQQSMVSNEMSENVTTIHLSAREINEASNQLASKTQEMAVAAEELKQQLTYFKLA</sequence>
<dbReference type="SMART" id="SM01049">
    <property type="entry name" value="Cache_2"/>
    <property type="match status" value="1"/>
</dbReference>
<evidence type="ECO:0000313" key="14">
    <source>
        <dbReference type="Proteomes" id="UP000029228"/>
    </source>
</evidence>
<keyword evidence="3 10" id="KW-0812">Transmembrane</keyword>
<evidence type="ECO:0000256" key="10">
    <source>
        <dbReference type="SAM" id="Phobius"/>
    </source>
</evidence>
<dbReference type="PANTHER" id="PTHR32089">
    <property type="entry name" value="METHYL-ACCEPTING CHEMOTAXIS PROTEIN MCPB"/>
    <property type="match status" value="1"/>
</dbReference>
<comment type="caution">
    <text evidence="13">The sequence shown here is derived from an EMBL/GenBank/DDBJ whole genome shotgun (WGS) entry which is preliminary data.</text>
</comment>
<dbReference type="AlphaFoldDB" id="A0A090RQV9"/>
<feature type="region of interest" description="Disordered" evidence="9">
    <location>
        <begin position="316"/>
        <end position="337"/>
    </location>
</feature>
<dbReference type="GO" id="GO:0006935">
    <property type="term" value="P:chemotaxis"/>
    <property type="evidence" value="ECO:0007669"/>
    <property type="project" value="InterPro"/>
</dbReference>
<accession>A0A090RQV9</accession>
<dbReference type="SMART" id="SM00304">
    <property type="entry name" value="HAMP"/>
    <property type="match status" value="2"/>
</dbReference>
<dbReference type="EMBL" id="BBMR01000002">
    <property type="protein sequence ID" value="GAL17805.1"/>
    <property type="molecule type" value="Genomic_DNA"/>
</dbReference>
<dbReference type="Pfam" id="PF00672">
    <property type="entry name" value="HAMP"/>
    <property type="match status" value="1"/>
</dbReference>
<feature type="transmembrane region" description="Helical" evidence="10">
    <location>
        <begin position="12"/>
        <end position="33"/>
    </location>
</feature>
<dbReference type="OrthoDB" id="2489132at2"/>
<dbReference type="GO" id="GO:0005886">
    <property type="term" value="C:plasma membrane"/>
    <property type="evidence" value="ECO:0007669"/>
    <property type="project" value="UniProtKB-SubCell"/>
</dbReference>
<comment type="subcellular location">
    <subcellularLocation>
        <location evidence="1">Cell membrane</location>
        <topology evidence="1">Multi-pass membrane protein</topology>
    </subcellularLocation>
</comment>
<evidence type="ECO:0000256" key="6">
    <source>
        <dbReference type="ARBA" id="ARBA00023224"/>
    </source>
</evidence>
<keyword evidence="4 10" id="KW-1133">Transmembrane helix</keyword>
<dbReference type="Gene3D" id="3.30.450.20">
    <property type="entry name" value="PAS domain"/>
    <property type="match status" value="1"/>
</dbReference>
<dbReference type="GO" id="GO:0007165">
    <property type="term" value="P:signal transduction"/>
    <property type="evidence" value="ECO:0007669"/>
    <property type="project" value="UniProtKB-KW"/>
</dbReference>
<keyword evidence="2" id="KW-1003">Cell membrane</keyword>
<dbReference type="CDD" id="cd06225">
    <property type="entry name" value="HAMP"/>
    <property type="match status" value="1"/>
</dbReference>